<comment type="subcellular location">
    <subcellularLocation>
        <location evidence="10">Cytoplasm</location>
    </subcellularLocation>
</comment>
<evidence type="ECO:0000256" key="9">
    <source>
        <dbReference type="ARBA" id="ARBA00023284"/>
    </source>
</evidence>
<accession>A0A6I6D612</accession>
<dbReference type="InterPro" id="IPR049962">
    <property type="entry name" value="THUMP_ThiI"/>
</dbReference>
<feature type="domain" description="Rhodanese" evidence="11">
    <location>
        <begin position="401"/>
        <end position="488"/>
    </location>
</feature>
<keyword evidence="1 10" id="KW-0963">Cytoplasm</keyword>
<dbReference type="HAMAP" id="MF_00021">
    <property type="entry name" value="ThiI"/>
    <property type="match status" value="1"/>
</dbReference>
<keyword evidence="2 10" id="KW-0820">tRNA-binding</keyword>
<dbReference type="Pfam" id="PF22025">
    <property type="entry name" value="ThiI_fer"/>
    <property type="match status" value="1"/>
</dbReference>
<dbReference type="GO" id="GO:0002937">
    <property type="term" value="P:tRNA 4-thiouridine biosynthesis"/>
    <property type="evidence" value="ECO:0007669"/>
    <property type="project" value="TreeGrafter"/>
</dbReference>
<dbReference type="InterPro" id="IPR020536">
    <property type="entry name" value="ThiI_AANH"/>
</dbReference>
<dbReference type="RefSeq" id="WP_156575244.1">
    <property type="nucleotide sequence ID" value="NZ_CP046415.1"/>
</dbReference>
<evidence type="ECO:0000256" key="3">
    <source>
        <dbReference type="ARBA" id="ARBA00022679"/>
    </source>
</evidence>
<evidence type="ECO:0000259" key="11">
    <source>
        <dbReference type="PROSITE" id="PS50206"/>
    </source>
</evidence>
<keyword evidence="14" id="KW-1185">Reference proteome</keyword>
<comment type="function">
    <text evidence="10">Catalyzes the ATP-dependent transfer of a sulfur to tRNA to produce 4-thiouridine in position 8 of tRNAs, which functions as a near-UV photosensor. Also catalyzes the transfer of sulfur to the sulfur carrier protein ThiS, forming ThiS-thiocarboxylate. This is a step in the synthesis of thiazole, in the thiamine biosynthesis pathway. The sulfur is donated as persulfide by IscS.</text>
</comment>
<dbReference type="Pfam" id="PF02568">
    <property type="entry name" value="ThiI"/>
    <property type="match status" value="1"/>
</dbReference>
<dbReference type="SUPFAM" id="SSF143437">
    <property type="entry name" value="THUMP domain-like"/>
    <property type="match status" value="1"/>
</dbReference>
<keyword evidence="8" id="KW-1015">Disulfide bond</keyword>
<dbReference type="GO" id="GO:0005524">
    <property type="term" value="F:ATP binding"/>
    <property type="evidence" value="ECO:0007669"/>
    <property type="project" value="UniProtKB-UniRule"/>
</dbReference>
<dbReference type="InterPro" id="IPR003720">
    <property type="entry name" value="tRNA_STrfase"/>
</dbReference>
<dbReference type="GO" id="GO:0005829">
    <property type="term" value="C:cytosol"/>
    <property type="evidence" value="ECO:0007669"/>
    <property type="project" value="TreeGrafter"/>
</dbReference>
<dbReference type="Proteomes" id="UP000427716">
    <property type="component" value="Chromosome"/>
</dbReference>
<keyword evidence="7 10" id="KW-0784">Thiamine biosynthesis</keyword>
<dbReference type="GO" id="GO:0004810">
    <property type="term" value="F:CCA tRNA nucleotidyltransferase activity"/>
    <property type="evidence" value="ECO:0007669"/>
    <property type="project" value="InterPro"/>
</dbReference>
<feature type="binding site" evidence="10">
    <location>
        <position position="295"/>
    </location>
    <ligand>
        <name>ATP</name>
        <dbReference type="ChEBI" id="CHEBI:30616"/>
    </ligand>
</feature>
<evidence type="ECO:0000256" key="10">
    <source>
        <dbReference type="HAMAP-Rule" id="MF_00021"/>
    </source>
</evidence>
<dbReference type="GO" id="GO:0009228">
    <property type="term" value="P:thiamine biosynthetic process"/>
    <property type="evidence" value="ECO:0007669"/>
    <property type="project" value="UniProtKB-KW"/>
</dbReference>
<evidence type="ECO:0000256" key="4">
    <source>
        <dbReference type="ARBA" id="ARBA00022741"/>
    </source>
</evidence>
<dbReference type="Gene3D" id="3.40.50.620">
    <property type="entry name" value="HUPs"/>
    <property type="match status" value="1"/>
</dbReference>
<protein>
    <recommendedName>
        <fullName evidence="10">tRNA sulfurtransferase</fullName>
        <ecNumber evidence="10">2.8.1.4</ecNumber>
    </recommendedName>
    <alternativeName>
        <fullName evidence="10">Sulfur carrier protein ThiS sulfurtransferase</fullName>
    </alternativeName>
    <alternativeName>
        <fullName evidence="10">Thiamine biosynthesis protein ThiI</fullName>
    </alternativeName>
    <alternativeName>
        <fullName evidence="10">tRNA 4-thiouridine synthase</fullName>
    </alternativeName>
</protein>
<evidence type="ECO:0000256" key="6">
    <source>
        <dbReference type="ARBA" id="ARBA00022884"/>
    </source>
</evidence>
<keyword evidence="9" id="KW-0676">Redox-active center</keyword>
<dbReference type="SUPFAM" id="SSF52821">
    <property type="entry name" value="Rhodanese/Cell cycle control phosphatase"/>
    <property type="match status" value="1"/>
</dbReference>
<dbReference type="SMART" id="SM00981">
    <property type="entry name" value="THUMP"/>
    <property type="match status" value="1"/>
</dbReference>
<dbReference type="GO" id="GO:0052837">
    <property type="term" value="P:thiazole biosynthetic process"/>
    <property type="evidence" value="ECO:0007669"/>
    <property type="project" value="TreeGrafter"/>
</dbReference>
<feature type="active site" description="Cysteine persulfide intermediate" evidence="10">
    <location>
        <position position="449"/>
    </location>
</feature>
<feature type="binding site" evidence="10">
    <location>
        <position position="286"/>
    </location>
    <ligand>
        <name>ATP</name>
        <dbReference type="ChEBI" id="CHEBI:30616"/>
    </ligand>
</feature>
<comment type="caution">
    <text evidence="10">Lacks conserved residue(s) required for the propagation of feature annotation.</text>
</comment>
<dbReference type="GO" id="GO:0000049">
    <property type="term" value="F:tRNA binding"/>
    <property type="evidence" value="ECO:0007669"/>
    <property type="project" value="UniProtKB-UniRule"/>
</dbReference>
<dbReference type="EMBL" id="CP046415">
    <property type="protein sequence ID" value="QGT79463.1"/>
    <property type="molecule type" value="Genomic_DNA"/>
</dbReference>
<dbReference type="InterPro" id="IPR014729">
    <property type="entry name" value="Rossmann-like_a/b/a_fold"/>
</dbReference>
<dbReference type="GO" id="GO:0009229">
    <property type="term" value="P:thiamine diphosphate biosynthetic process"/>
    <property type="evidence" value="ECO:0007669"/>
    <property type="project" value="UniProtKB-UniRule"/>
</dbReference>
<name>A0A6I6D612_9GAMM</name>
<feature type="binding site" evidence="10">
    <location>
        <begin position="182"/>
        <end position="183"/>
    </location>
    <ligand>
        <name>ATP</name>
        <dbReference type="ChEBI" id="CHEBI:30616"/>
    </ligand>
</feature>
<evidence type="ECO:0000256" key="5">
    <source>
        <dbReference type="ARBA" id="ARBA00022840"/>
    </source>
</evidence>
<dbReference type="InterPro" id="IPR036873">
    <property type="entry name" value="Rhodanese-like_dom_sf"/>
</dbReference>
<dbReference type="GO" id="GO:0140741">
    <property type="term" value="F:tRNA-uracil-4 sulfurtransferase activity"/>
    <property type="evidence" value="ECO:0007669"/>
    <property type="project" value="UniProtKB-EC"/>
</dbReference>
<dbReference type="KEGG" id="ghl:GM160_11580"/>
<dbReference type="UniPathway" id="UPA00060"/>
<dbReference type="EC" id="2.8.1.4" evidence="10"/>
<evidence type="ECO:0000256" key="7">
    <source>
        <dbReference type="ARBA" id="ARBA00022977"/>
    </source>
</evidence>
<organism evidence="13 14">
    <name type="scientific">Guyparkeria halophila</name>
    <dbReference type="NCBI Taxonomy" id="47960"/>
    <lineage>
        <taxon>Bacteria</taxon>
        <taxon>Pseudomonadati</taxon>
        <taxon>Pseudomonadota</taxon>
        <taxon>Gammaproteobacteria</taxon>
        <taxon>Chromatiales</taxon>
        <taxon>Thioalkalibacteraceae</taxon>
        <taxon>Guyparkeria</taxon>
    </lineage>
</organism>
<comment type="similarity">
    <text evidence="10">Belongs to the ThiI family.</text>
</comment>
<dbReference type="PANTHER" id="PTHR43209:SF1">
    <property type="entry name" value="TRNA SULFURTRANSFERASE"/>
    <property type="match status" value="1"/>
</dbReference>
<gene>
    <name evidence="10 13" type="primary">thiI</name>
    <name evidence="13" type="ORF">GM160_11580</name>
</gene>
<dbReference type="InterPro" id="IPR001763">
    <property type="entry name" value="Rhodanese-like_dom"/>
</dbReference>
<dbReference type="AlphaFoldDB" id="A0A6I6D612"/>
<keyword evidence="4 10" id="KW-0547">Nucleotide-binding</keyword>
<keyword evidence="5 10" id="KW-0067">ATP-binding</keyword>
<dbReference type="InterPro" id="IPR054173">
    <property type="entry name" value="ThiI_fer"/>
</dbReference>
<comment type="catalytic activity">
    <reaction evidence="10">
        <text>[ThiI sulfur-carrier protein]-S-sulfanyl-L-cysteine + a uridine in tRNA + 2 reduced [2Fe-2S]-[ferredoxin] + ATP + H(+) = [ThiI sulfur-carrier protein]-L-cysteine + a 4-thiouridine in tRNA + 2 oxidized [2Fe-2S]-[ferredoxin] + AMP + diphosphate</text>
        <dbReference type="Rhea" id="RHEA:24176"/>
        <dbReference type="Rhea" id="RHEA-COMP:10000"/>
        <dbReference type="Rhea" id="RHEA-COMP:10001"/>
        <dbReference type="Rhea" id="RHEA-COMP:13337"/>
        <dbReference type="Rhea" id="RHEA-COMP:13338"/>
        <dbReference type="Rhea" id="RHEA-COMP:13339"/>
        <dbReference type="Rhea" id="RHEA-COMP:13340"/>
        <dbReference type="ChEBI" id="CHEBI:15378"/>
        <dbReference type="ChEBI" id="CHEBI:29950"/>
        <dbReference type="ChEBI" id="CHEBI:30616"/>
        <dbReference type="ChEBI" id="CHEBI:33019"/>
        <dbReference type="ChEBI" id="CHEBI:33737"/>
        <dbReference type="ChEBI" id="CHEBI:33738"/>
        <dbReference type="ChEBI" id="CHEBI:61963"/>
        <dbReference type="ChEBI" id="CHEBI:65315"/>
        <dbReference type="ChEBI" id="CHEBI:136798"/>
        <dbReference type="ChEBI" id="CHEBI:456215"/>
        <dbReference type="EC" id="2.8.1.4"/>
    </reaction>
</comment>
<comment type="catalytic activity">
    <reaction evidence="10">
        <text>[ThiS sulfur-carrier protein]-C-terminal Gly-Gly-AMP + S-sulfanyl-L-cysteinyl-[cysteine desulfurase] + AH2 = [ThiS sulfur-carrier protein]-C-terminal-Gly-aminoethanethioate + L-cysteinyl-[cysteine desulfurase] + A + AMP + 2 H(+)</text>
        <dbReference type="Rhea" id="RHEA:43340"/>
        <dbReference type="Rhea" id="RHEA-COMP:12157"/>
        <dbReference type="Rhea" id="RHEA-COMP:12158"/>
        <dbReference type="Rhea" id="RHEA-COMP:12910"/>
        <dbReference type="Rhea" id="RHEA-COMP:19908"/>
        <dbReference type="ChEBI" id="CHEBI:13193"/>
        <dbReference type="ChEBI" id="CHEBI:15378"/>
        <dbReference type="ChEBI" id="CHEBI:17499"/>
        <dbReference type="ChEBI" id="CHEBI:29950"/>
        <dbReference type="ChEBI" id="CHEBI:61963"/>
        <dbReference type="ChEBI" id="CHEBI:90618"/>
        <dbReference type="ChEBI" id="CHEBI:232372"/>
        <dbReference type="ChEBI" id="CHEBI:456215"/>
    </reaction>
</comment>
<keyword evidence="6 10" id="KW-0694">RNA-binding</keyword>
<feature type="binding site" evidence="10">
    <location>
        <position position="264"/>
    </location>
    <ligand>
        <name>ATP</name>
        <dbReference type="ChEBI" id="CHEBI:30616"/>
    </ligand>
</feature>
<dbReference type="SUPFAM" id="SSF52402">
    <property type="entry name" value="Adenine nucleotide alpha hydrolases-like"/>
    <property type="match status" value="1"/>
</dbReference>
<evidence type="ECO:0000313" key="13">
    <source>
        <dbReference type="EMBL" id="QGT79463.1"/>
    </source>
</evidence>
<dbReference type="InterPro" id="IPR004114">
    <property type="entry name" value="THUMP_dom"/>
</dbReference>
<evidence type="ECO:0000313" key="14">
    <source>
        <dbReference type="Proteomes" id="UP000427716"/>
    </source>
</evidence>
<feature type="domain" description="THUMP" evidence="12">
    <location>
        <begin position="63"/>
        <end position="164"/>
    </location>
</feature>
<dbReference type="Pfam" id="PF02926">
    <property type="entry name" value="THUMP"/>
    <property type="match status" value="1"/>
</dbReference>
<dbReference type="PROSITE" id="PS50206">
    <property type="entry name" value="RHODANESE_3"/>
    <property type="match status" value="1"/>
</dbReference>
<dbReference type="Pfam" id="PF00581">
    <property type="entry name" value="Rhodanese"/>
    <property type="match status" value="1"/>
</dbReference>
<evidence type="ECO:0000256" key="2">
    <source>
        <dbReference type="ARBA" id="ARBA00022555"/>
    </source>
</evidence>
<evidence type="ECO:0000259" key="12">
    <source>
        <dbReference type="PROSITE" id="PS51165"/>
    </source>
</evidence>
<dbReference type="SMART" id="SM00450">
    <property type="entry name" value="RHOD"/>
    <property type="match status" value="1"/>
</dbReference>
<dbReference type="CDD" id="cd00158">
    <property type="entry name" value="RHOD"/>
    <property type="match status" value="1"/>
</dbReference>
<sequence length="494" mass="54748">MSETDWSERLIIRPAPEMQLKSWPTRRRFRNTLMNNLRAALNGVPHELRVDQGRLLLLTAELDAVAGRLERVFGVASYSPVEAVVEPTLEALIQAARDRFADRVHGRRYAVRCKRHGGPRLSTREVECQVGAALNPFGTVDLDAPEVRVEIDLVEDGAWLFTERRSGPGGVPLGVQDRAVTLMSGGFDSPVAAWYTMRRGVGNDYVFCNLGGATHENMVTRIAHRLARDWAVGDRPRLFVVDFLPVVADLRERLAGEVWQVVLKRLMYRAGEGVARRIGAQALVTGEALSQVSSQTLSNLNSIDPASGLPVLRPLIGFDKTEIMTLARRIGTYALSEGVPEFCALSNSKPLVSSRRGRIDREETQLDHALLDRAVAEAREIDLAALTDEDLAEPDVLADAIPADATVIDCQPPRRFRDWHLPGAVNYPPDVLARRFESLPKDRRYLLYCLRGANAPMLAERMQRAGFEAHAFRGGVSRLRRAFERGDPAVVGAA</sequence>
<dbReference type="InterPro" id="IPR050102">
    <property type="entry name" value="tRNA_sulfurtransferase_ThiI"/>
</dbReference>
<dbReference type="CDD" id="cd11716">
    <property type="entry name" value="THUMP_ThiI"/>
    <property type="match status" value="1"/>
</dbReference>
<keyword evidence="3 10" id="KW-0808">Transferase</keyword>
<dbReference type="PANTHER" id="PTHR43209">
    <property type="entry name" value="TRNA SULFURTRANSFERASE"/>
    <property type="match status" value="1"/>
</dbReference>
<dbReference type="Gene3D" id="3.30.2130.30">
    <property type="match status" value="1"/>
</dbReference>
<dbReference type="PROSITE" id="PS51165">
    <property type="entry name" value="THUMP"/>
    <property type="match status" value="1"/>
</dbReference>
<evidence type="ECO:0000256" key="1">
    <source>
        <dbReference type="ARBA" id="ARBA00022490"/>
    </source>
</evidence>
<proteinExistence type="inferred from homology"/>
<comment type="pathway">
    <text evidence="10">Cofactor biosynthesis; thiamine diphosphate biosynthesis.</text>
</comment>
<reference evidence="13 14" key="1">
    <citation type="submission" date="2019-11" db="EMBL/GenBank/DDBJ databases">
        <authorList>
            <person name="Zhang J."/>
            <person name="Sun C."/>
        </authorList>
    </citation>
    <scope>NUCLEOTIDE SEQUENCE [LARGE SCALE GENOMIC DNA]</scope>
    <source>
        <strain evidence="14">sp2</strain>
    </source>
</reference>
<dbReference type="Gene3D" id="3.40.250.10">
    <property type="entry name" value="Rhodanese-like domain"/>
    <property type="match status" value="1"/>
</dbReference>
<evidence type="ECO:0000256" key="8">
    <source>
        <dbReference type="ARBA" id="ARBA00023157"/>
    </source>
</evidence>